<evidence type="ECO:0000313" key="2">
    <source>
        <dbReference type="EMBL" id="QNP69176.1"/>
    </source>
</evidence>
<dbReference type="KEGG" id="sroi:IAG44_06775"/>
<reference evidence="2 3" key="1">
    <citation type="submission" date="2020-08" db="EMBL/GenBank/DDBJ databases">
        <title>A novel species.</title>
        <authorList>
            <person name="Gao J."/>
        </authorList>
    </citation>
    <scope>NUCLEOTIDE SEQUENCE [LARGE SCALE GENOMIC DNA]</scope>
    <source>
        <strain evidence="2 3">CRXT-G-22</strain>
    </source>
</reference>
<dbReference type="PROSITE" id="PS50943">
    <property type="entry name" value="HTH_CROC1"/>
    <property type="match status" value="1"/>
</dbReference>
<dbReference type="Proteomes" id="UP000516052">
    <property type="component" value="Chromosome"/>
</dbReference>
<dbReference type="Gene3D" id="1.10.260.40">
    <property type="entry name" value="lambda repressor-like DNA-binding domains"/>
    <property type="match status" value="1"/>
</dbReference>
<dbReference type="CDD" id="cd00093">
    <property type="entry name" value="HTH_XRE"/>
    <property type="match status" value="1"/>
</dbReference>
<dbReference type="Pfam" id="PF13560">
    <property type="entry name" value="HTH_31"/>
    <property type="match status" value="1"/>
</dbReference>
<feature type="domain" description="HTH cro/C1-type" evidence="1">
    <location>
        <begin position="21"/>
        <end position="77"/>
    </location>
</feature>
<sequence>MSWTSAALRTAAQAGDYGRVIQLARRDARLSQKEMGEACGVSQSAISRLEKKGVGGTYDAKTLARAASHLQIPPHLVGLADHAAALAANADIGGSVERRNFFGGVAAVAVAPVVASFPAASAEYTASDGGSAATLRMVTGGYRRLDGTTPSRQLVKPVLEHLQLTQALTQSVEEHDQRNRLAAVGSEVASLAGWLSWDMGDYGSARTWYGSAIKSARRAGNPLLAAYQLGSLAQFEAHAGNASEGMLLVRAARKALGERPPAIAEAWLTSIEALCHAAAGDGPETDVSLKEAARLAGRMVGESTPWPWVFTFNESKVAATRVACGAKLGRADWITSAQDSVAAVLSSGHDKQRALLILDVASGHLASGRIDGAFALATGALETGVKYRSGRIVERARSLRRSYSPRLLPRVVREFDDRLYEIFL</sequence>
<keyword evidence="3" id="KW-1185">Reference proteome</keyword>
<dbReference type="InterPro" id="IPR001387">
    <property type="entry name" value="Cro/C1-type_HTH"/>
</dbReference>
<accession>A0A7H0I8R0</accession>
<dbReference type="AlphaFoldDB" id="A0A7H0I8R0"/>
<organism evidence="2 3">
    <name type="scientific">Streptomyces roseirectus</name>
    <dbReference type="NCBI Taxonomy" id="2768066"/>
    <lineage>
        <taxon>Bacteria</taxon>
        <taxon>Bacillati</taxon>
        <taxon>Actinomycetota</taxon>
        <taxon>Actinomycetes</taxon>
        <taxon>Kitasatosporales</taxon>
        <taxon>Streptomycetaceae</taxon>
        <taxon>Streptomyces</taxon>
    </lineage>
</organism>
<name>A0A7H0I8R0_9ACTN</name>
<dbReference type="GO" id="GO:0003677">
    <property type="term" value="F:DNA binding"/>
    <property type="evidence" value="ECO:0007669"/>
    <property type="project" value="InterPro"/>
</dbReference>
<evidence type="ECO:0000259" key="1">
    <source>
        <dbReference type="PROSITE" id="PS50943"/>
    </source>
</evidence>
<gene>
    <name evidence="2" type="ORF">IAG44_06775</name>
</gene>
<protein>
    <submittedName>
        <fullName evidence="2">Helix-turn-helix transcriptional regulator</fullName>
    </submittedName>
</protein>
<evidence type="ECO:0000313" key="3">
    <source>
        <dbReference type="Proteomes" id="UP000516052"/>
    </source>
</evidence>
<proteinExistence type="predicted"/>
<dbReference type="SUPFAM" id="SSF47413">
    <property type="entry name" value="lambda repressor-like DNA-binding domains"/>
    <property type="match status" value="1"/>
</dbReference>
<dbReference type="SMART" id="SM00530">
    <property type="entry name" value="HTH_XRE"/>
    <property type="match status" value="1"/>
</dbReference>
<dbReference type="EMBL" id="CP060828">
    <property type="protein sequence ID" value="QNP69176.1"/>
    <property type="molecule type" value="Genomic_DNA"/>
</dbReference>
<dbReference type="InterPro" id="IPR010982">
    <property type="entry name" value="Lambda_DNA-bd_dom_sf"/>
</dbReference>